<proteinExistence type="predicted"/>
<organism evidence="1 2">
    <name type="scientific">Clostridium novyi (strain NT)</name>
    <dbReference type="NCBI Taxonomy" id="386415"/>
    <lineage>
        <taxon>Bacteria</taxon>
        <taxon>Bacillati</taxon>
        <taxon>Bacillota</taxon>
        <taxon>Clostridia</taxon>
        <taxon>Eubacteriales</taxon>
        <taxon>Clostridiaceae</taxon>
        <taxon>Clostridium</taxon>
    </lineage>
</organism>
<dbReference type="KEGG" id="cno:NT01CX_2064"/>
<dbReference type="EMBL" id="CP000382">
    <property type="protein sequence ID" value="ABK60729.1"/>
    <property type="molecule type" value="Genomic_DNA"/>
</dbReference>
<dbReference type="Proteomes" id="UP000008220">
    <property type="component" value="Chromosome"/>
</dbReference>
<gene>
    <name evidence="1" type="ordered locus">NT01CX_2064</name>
</gene>
<dbReference type="AlphaFoldDB" id="A0Q0I5"/>
<protein>
    <submittedName>
        <fullName evidence="1">Uncharacterized protein</fullName>
    </submittedName>
</protein>
<dbReference type="STRING" id="386415.NT01CX_2064"/>
<accession>A0Q0I5</accession>
<sequence>MKCVFNNIENICKVFERICVEFVKNNKIQR</sequence>
<name>A0Q0I5_CLONN</name>
<evidence type="ECO:0000313" key="2">
    <source>
        <dbReference type="Proteomes" id="UP000008220"/>
    </source>
</evidence>
<evidence type="ECO:0000313" key="1">
    <source>
        <dbReference type="EMBL" id="ABK60729.1"/>
    </source>
</evidence>
<dbReference type="HOGENOM" id="CLU_3402878_0_0_9"/>
<keyword evidence="2" id="KW-1185">Reference proteome</keyword>
<reference evidence="1 2" key="1">
    <citation type="journal article" date="2006" name="Nat. Biotechnol.">
        <title>The genome and transcriptomes of the anti-tumor agent Clostridium novyi-NT.</title>
        <authorList>
            <person name="Bettegowda C."/>
            <person name="Huang X."/>
            <person name="Lin J."/>
            <person name="Cheong I."/>
            <person name="Kohli M."/>
            <person name="Szabo S.A."/>
            <person name="Zhang X."/>
            <person name="Diaz L.A. Jr."/>
            <person name="Velculescu V.E."/>
            <person name="Parmigiani G."/>
            <person name="Kinzler K.W."/>
            <person name="Vogelstein B."/>
            <person name="Zhou S."/>
        </authorList>
    </citation>
    <scope>NUCLEOTIDE SEQUENCE [LARGE SCALE GENOMIC DNA]</scope>
    <source>
        <strain evidence="1 2">NT</strain>
    </source>
</reference>